<keyword evidence="1" id="KW-0812">Transmembrane</keyword>
<protein>
    <recommendedName>
        <fullName evidence="4">DUF2567 domain-containing protein</fullName>
    </recommendedName>
</protein>
<reference evidence="2" key="2">
    <citation type="submission" date="2021-04" db="EMBL/GenBank/DDBJ databases">
        <authorList>
            <person name="Gilroy R."/>
        </authorList>
    </citation>
    <scope>NUCLEOTIDE SEQUENCE</scope>
    <source>
        <strain evidence="2">ChiHjej13B12-4958</strain>
    </source>
</reference>
<evidence type="ECO:0008006" key="4">
    <source>
        <dbReference type="Google" id="ProtNLM"/>
    </source>
</evidence>
<gene>
    <name evidence="2" type="ORF">H9751_12375</name>
</gene>
<comment type="caution">
    <text evidence="2">The sequence shown here is derived from an EMBL/GenBank/DDBJ whole genome shotgun (WGS) entry which is preliminary data.</text>
</comment>
<reference evidence="2" key="1">
    <citation type="journal article" date="2021" name="PeerJ">
        <title>Extensive microbial diversity within the chicken gut microbiome revealed by metagenomics and culture.</title>
        <authorList>
            <person name="Gilroy R."/>
            <person name="Ravi A."/>
            <person name="Getino M."/>
            <person name="Pursley I."/>
            <person name="Horton D.L."/>
            <person name="Alikhan N.F."/>
            <person name="Baker D."/>
            <person name="Gharbi K."/>
            <person name="Hall N."/>
            <person name="Watson M."/>
            <person name="Adriaenssens E.M."/>
            <person name="Foster-Nyarko E."/>
            <person name="Jarju S."/>
            <person name="Secka A."/>
            <person name="Antonio M."/>
            <person name="Oren A."/>
            <person name="Chaudhuri R.R."/>
            <person name="La Ragione R."/>
            <person name="Hildebrand F."/>
            <person name="Pallen M.J."/>
        </authorList>
    </citation>
    <scope>NUCLEOTIDE SEQUENCE</scope>
    <source>
        <strain evidence="2">ChiHjej13B12-4958</strain>
    </source>
</reference>
<feature type="transmembrane region" description="Helical" evidence="1">
    <location>
        <begin position="58"/>
        <end position="78"/>
    </location>
</feature>
<sequence length="166" mass="16850">MTSPVLNQAAKTVTVFLVVFGVAGALWGWWRPAVTAVVSDRGGVVVDPSSTGAPFEAFAVYAVVTGLLGGLLGAWAFWRTPALRGPVAMLVVIALALVGSAVFLLLGNSLADAIGGDSVEGDVSPGDNLSIMAHISGAIGYLAAPAAAAITYWACALFSPDEAFSR</sequence>
<evidence type="ECO:0000313" key="3">
    <source>
        <dbReference type="Proteomes" id="UP000823858"/>
    </source>
</evidence>
<accession>A0A9D2TPW1</accession>
<dbReference type="AlphaFoldDB" id="A0A9D2TPW1"/>
<keyword evidence="1" id="KW-0472">Membrane</keyword>
<feature type="transmembrane region" description="Helical" evidence="1">
    <location>
        <begin position="12"/>
        <end position="30"/>
    </location>
</feature>
<name>A0A9D2TPW1_9CORY</name>
<feature type="transmembrane region" description="Helical" evidence="1">
    <location>
        <begin position="90"/>
        <end position="111"/>
    </location>
</feature>
<keyword evidence="1" id="KW-1133">Transmembrane helix</keyword>
<feature type="transmembrane region" description="Helical" evidence="1">
    <location>
        <begin position="131"/>
        <end position="158"/>
    </location>
</feature>
<evidence type="ECO:0000256" key="1">
    <source>
        <dbReference type="SAM" id="Phobius"/>
    </source>
</evidence>
<dbReference type="EMBL" id="DWVP01000024">
    <property type="protein sequence ID" value="HJC86307.1"/>
    <property type="molecule type" value="Genomic_DNA"/>
</dbReference>
<dbReference type="Proteomes" id="UP000823858">
    <property type="component" value="Unassembled WGS sequence"/>
</dbReference>
<proteinExistence type="predicted"/>
<evidence type="ECO:0000313" key="2">
    <source>
        <dbReference type="EMBL" id="HJC86307.1"/>
    </source>
</evidence>
<organism evidence="2 3">
    <name type="scientific">Candidatus Corynebacterium faecigallinarum</name>
    <dbReference type="NCBI Taxonomy" id="2838528"/>
    <lineage>
        <taxon>Bacteria</taxon>
        <taxon>Bacillati</taxon>
        <taxon>Actinomycetota</taxon>
        <taxon>Actinomycetes</taxon>
        <taxon>Mycobacteriales</taxon>
        <taxon>Corynebacteriaceae</taxon>
        <taxon>Corynebacterium</taxon>
    </lineage>
</organism>